<dbReference type="InterPro" id="IPR040119">
    <property type="entry name" value="C10orf67-like"/>
</dbReference>
<feature type="region of interest" description="Disordered" evidence="1">
    <location>
        <begin position="446"/>
        <end position="563"/>
    </location>
</feature>
<organism evidence="3 4">
    <name type="scientific">Branchiostoma floridae</name>
    <name type="common">Florida lancelet</name>
    <name type="synonym">Amphioxus</name>
    <dbReference type="NCBI Taxonomy" id="7739"/>
    <lineage>
        <taxon>Eukaryota</taxon>
        <taxon>Metazoa</taxon>
        <taxon>Chordata</taxon>
        <taxon>Cephalochordata</taxon>
        <taxon>Leptocardii</taxon>
        <taxon>Amphioxiformes</taxon>
        <taxon>Branchiostomatidae</taxon>
        <taxon>Branchiostoma</taxon>
    </lineage>
</organism>
<dbReference type="RefSeq" id="XP_035687880.1">
    <property type="nucleotide sequence ID" value="XM_035831987.1"/>
</dbReference>
<dbReference type="InterPro" id="IPR031651">
    <property type="entry name" value="DUF4709"/>
</dbReference>
<dbReference type="Proteomes" id="UP000001554">
    <property type="component" value="Chromosome 10"/>
</dbReference>
<accession>A0A9J7LV89</accession>
<proteinExistence type="predicted"/>
<dbReference type="AlphaFoldDB" id="A0A9J7LV89"/>
<evidence type="ECO:0000313" key="3">
    <source>
        <dbReference type="Proteomes" id="UP000001554"/>
    </source>
</evidence>
<feature type="compositionally biased region" description="Basic and acidic residues" evidence="1">
    <location>
        <begin position="480"/>
        <end position="493"/>
    </location>
</feature>
<feature type="compositionally biased region" description="Polar residues" evidence="1">
    <location>
        <begin position="537"/>
        <end position="552"/>
    </location>
</feature>
<feature type="compositionally biased region" description="Basic and acidic residues" evidence="1">
    <location>
        <begin position="337"/>
        <end position="346"/>
    </location>
</feature>
<dbReference type="Pfam" id="PF15821">
    <property type="entry name" value="DUF4709"/>
    <property type="match status" value="1"/>
</dbReference>
<feature type="region of interest" description="Disordered" evidence="1">
    <location>
        <begin position="325"/>
        <end position="346"/>
    </location>
</feature>
<dbReference type="OMA" id="HINKNWE"/>
<keyword evidence="3" id="KW-1185">Reference proteome</keyword>
<reference evidence="3" key="1">
    <citation type="journal article" date="2020" name="Nat. Ecol. Evol.">
        <title>Deeply conserved synteny resolves early events in vertebrate evolution.</title>
        <authorList>
            <person name="Simakov O."/>
            <person name="Marletaz F."/>
            <person name="Yue J.X."/>
            <person name="O'Connell B."/>
            <person name="Jenkins J."/>
            <person name="Brandt A."/>
            <person name="Calef R."/>
            <person name="Tung C.H."/>
            <person name="Huang T.K."/>
            <person name="Schmutz J."/>
            <person name="Satoh N."/>
            <person name="Yu J.K."/>
            <person name="Putnam N.H."/>
            <person name="Green R.E."/>
            <person name="Rokhsar D.S."/>
        </authorList>
    </citation>
    <scope>NUCLEOTIDE SEQUENCE [LARGE SCALE GENOMIC DNA]</scope>
    <source>
        <strain evidence="3">S238N-H82</strain>
    </source>
</reference>
<sequence>MAVALMEKRPRSRGKMPVSQARRAMQEEFLALQAGDSDDDDFLGPSIADQMRVGFFSQDRSCQTEHSEIVGLKRMTEVLNNLVQDARALRKDLHFSKQVLQADYEAKLQAKALDLYCRVNDKLEDLEKIHLDKMQVVRKSFRQQLADAMVKIANQYKNYYSSKLNLEHAKQSKGKNAMTEKYKELQAQIQRNESIIQMLQMQLKEYQENADVKVFNYEDSEASKSDGNEQQVEELKLDIAKLQDKVDDLQDTLESRDDQIDNLNAEISLQQDKLEKEKAVQEELRQQIEELRAQMESDKATNRGMLEKQRLDLERQMHEQVKNAKSSALSQAQQLAREAEEAEKQRLREMEAQKRRQQELMAKQEASMASNSNAEEEVKRLKKLEMKQAEEIARLKKDLDRTNRTWEKKFAILKQSLHALKDESYIRQTLQKQAATLHHATIAYNTDAQPSAPPSQQGPRKQPAPLPRIQKSRSASRTNNRRERELERLEKHTNSAPSGRGTEVFSTAESDVVGSDEDVDMGGVLPLPSPPPRAPSQCSVQEMASRPSTSSHVVVLPSAEPVP</sequence>
<dbReference type="PANTHER" id="PTHR22382:SF7">
    <property type="entry name" value="RIKEN CDNA 4921504E06 GENE"/>
    <property type="match status" value="1"/>
</dbReference>
<reference evidence="4" key="2">
    <citation type="submission" date="2025-08" db="UniProtKB">
        <authorList>
            <consortium name="RefSeq"/>
        </authorList>
    </citation>
    <scope>IDENTIFICATION</scope>
    <source>
        <strain evidence="4">S238N-H82</strain>
        <tissue evidence="4">Testes</tissue>
    </source>
</reference>
<dbReference type="PANTHER" id="PTHR22382">
    <property type="entry name" value="RIKEN CDNA 4921504E06 GENE"/>
    <property type="match status" value="1"/>
</dbReference>
<dbReference type="GeneID" id="118423769"/>
<gene>
    <name evidence="4" type="primary">LOC118423769</name>
</gene>
<feature type="domain" description="DUF4709" evidence="2">
    <location>
        <begin position="45"/>
        <end position="152"/>
    </location>
</feature>
<dbReference type="OrthoDB" id="10027521at2759"/>
<feature type="compositionally biased region" description="Low complexity" evidence="1">
    <location>
        <begin position="325"/>
        <end position="336"/>
    </location>
</feature>
<evidence type="ECO:0000256" key="1">
    <source>
        <dbReference type="SAM" id="MobiDB-lite"/>
    </source>
</evidence>
<name>A0A9J7LV89_BRAFL</name>
<evidence type="ECO:0000259" key="2">
    <source>
        <dbReference type="Pfam" id="PF15821"/>
    </source>
</evidence>
<evidence type="ECO:0000313" key="4">
    <source>
        <dbReference type="RefSeq" id="XP_035687880.1"/>
    </source>
</evidence>
<protein>
    <submittedName>
        <fullName evidence="4">Uncharacterized protein C10orf67, mitochondrial-like isoform X1</fullName>
    </submittedName>
</protein>
<dbReference type="KEGG" id="bfo:118423769"/>
<feature type="compositionally biased region" description="Low complexity" evidence="1">
    <location>
        <begin position="448"/>
        <end position="457"/>
    </location>
</feature>